<evidence type="ECO:0000256" key="1">
    <source>
        <dbReference type="SAM" id="Phobius"/>
    </source>
</evidence>
<dbReference type="Proteomes" id="UP001243364">
    <property type="component" value="Unassembled WGS sequence"/>
</dbReference>
<keyword evidence="1" id="KW-0812">Transmembrane</keyword>
<accession>A0ABU0PRX5</accession>
<reference evidence="2 3" key="1">
    <citation type="submission" date="2023-07" db="EMBL/GenBank/DDBJ databases">
        <title>Comparative genomics of wheat-associated soil bacteria to identify genetic determinants of phenazine resistance.</title>
        <authorList>
            <person name="Mouncey N."/>
        </authorList>
    </citation>
    <scope>NUCLEOTIDE SEQUENCE [LARGE SCALE GENOMIC DNA]</scope>
    <source>
        <strain evidence="2 3">W4I19-2</strain>
    </source>
</reference>
<dbReference type="EMBL" id="JAUSYA010000001">
    <property type="protein sequence ID" value="MDQ0681129.1"/>
    <property type="molecule type" value="Genomic_DNA"/>
</dbReference>
<gene>
    <name evidence="2" type="ORF">QFZ56_000092</name>
</gene>
<proteinExistence type="predicted"/>
<evidence type="ECO:0000313" key="3">
    <source>
        <dbReference type="Proteomes" id="UP001243364"/>
    </source>
</evidence>
<comment type="caution">
    <text evidence="2">The sequence shown here is derived from an EMBL/GenBank/DDBJ whole genome shotgun (WGS) entry which is preliminary data.</text>
</comment>
<keyword evidence="1" id="KW-0472">Membrane</keyword>
<sequence>MRTSPIRPWKVGLCRYHADPTSTSTFRSIAEMRSLGINLFLASSAAALLAPSMISVSTVRVTDAAAHAAGRETCNEVTSLNTALTS</sequence>
<feature type="transmembrane region" description="Helical" evidence="1">
    <location>
        <begin position="35"/>
        <end position="54"/>
    </location>
</feature>
<organism evidence="2 3">
    <name type="scientific">Streptomyces achromogenes</name>
    <dbReference type="NCBI Taxonomy" id="67255"/>
    <lineage>
        <taxon>Bacteria</taxon>
        <taxon>Bacillati</taxon>
        <taxon>Actinomycetota</taxon>
        <taxon>Actinomycetes</taxon>
        <taxon>Kitasatosporales</taxon>
        <taxon>Streptomycetaceae</taxon>
        <taxon>Streptomyces</taxon>
    </lineage>
</organism>
<evidence type="ECO:0000313" key="2">
    <source>
        <dbReference type="EMBL" id="MDQ0681129.1"/>
    </source>
</evidence>
<protein>
    <submittedName>
        <fullName evidence="2">Uncharacterized protein</fullName>
    </submittedName>
</protein>
<keyword evidence="1" id="KW-1133">Transmembrane helix</keyword>
<keyword evidence="3" id="KW-1185">Reference proteome</keyword>
<name>A0ABU0PRX5_STRAH</name>